<dbReference type="Pfam" id="PF24645">
    <property type="entry name" value="DUF7639"/>
    <property type="match status" value="1"/>
</dbReference>
<proteinExistence type="predicted"/>
<dbReference type="AlphaFoldDB" id="A0A917C5I2"/>
<dbReference type="InterPro" id="IPR056056">
    <property type="entry name" value="DUF7639"/>
</dbReference>
<evidence type="ECO:0000313" key="4">
    <source>
        <dbReference type="Proteomes" id="UP000637643"/>
    </source>
</evidence>
<accession>A0A917C5I2</accession>
<dbReference type="EMBL" id="BMKR01000005">
    <property type="protein sequence ID" value="GGF71690.1"/>
    <property type="molecule type" value="Genomic_DNA"/>
</dbReference>
<evidence type="ECO:0000259" key="2">
    <source>
        <dbReference type="Pfam" id="PF24645"/>
    </source>
</evidence>
<feature type="domain" description="DUF7639" evidence="2">
    <location>
        <begin position="245"/>
        <end position="301"/>
    </location>
</feature>
<feature type="domain" description="DUF7638" evidence="1">
    <location>
        <begin position="3"/>
        <end position="103"/>
    </location>
</feature>
<dbReference type="Proteomes" id="UP000637643">
    <property type="component" value="Unassembled WGS sequence"/>
</dbReference>
<dbReference type="Pfam" id="PF24644">
    <property type="entry name" value="DUF7638"/>
    <property type="match status" value="2"/>
</dbReference>
<gene>
    <name evidence="3" type="ORF">GCM10010912_16050</name>
</gene>
<sequence length="306" mass="35677">MQHIYRTKRVEGTKIGGIIHNGSYFYIGLEVYEDGMMNCWELVDLAGLKEKLEKGWLVTEIPAGQHLSIHGLGSYKVLAADWQYSAESYYEQVVQTIRQLNPDWSNIYQVTAAEKERNERRRVSHSPKAVDFYLKRELFYETKEGEGFTLFMKHEGGNHLVHLVVYEDGRVICHSAAVCLELDLEQVKAYIQDGIFFTAVEQPTVVILDHLGELTLAEGGYAADLQEKYKELEELELRLKGGKTAHELCRQAYYNYLEYPTEYNRTRLKELYENVPEHQRMFLGDMDSKDSDYIRIIYHPEEKREV</sequence>
<feature type="domain" description="DUF7638" evidence="1">
    <location>
        <begin position="136"/>
        <end position="242"/>
    </location>
</feature>
<comment type="caution">
    <text evidence="3">The sequence shown here is derived from an EMBL/GenBank/DDBJ whole genome shotgun (WGS) entry which is preliminary data.</text>
</comment>
<evidence type="ECO:0000313" key="3">
    <source>
        <dbReference type="EMBL" id="GGF71690.1"/>
    </source>
</evidence>
<evidence type="ECO:0000259" key="1">
    <source>
        <dbReference type="Pfam" id="PF24644"/>
    </source>
</evidence>
<keyword evidence="4" id="KW-1185">Reference proteome</keyword>
<dbReference type="InterPro" id="IPR056055">
    <property type="entry name" value="DUF7638"/>
</dbReference>
<organism evidence="3 4">
    <name type="scientific">Paenibacillus albidus</name>
    <dbReference type="NCBI Taxonomy" id="2041023"/>
    <lineage>
        <taxon>Bacteria</taxon>
        <taxon>Bacillati</taxon>
        <taxon>Bacillota</taxon>
        <taxon>Bacilli</taxon>
        <taxon>Bacillales</taxon>
        <taxon>Paenibacillaceae</taxon>
        <taxon>Paenibacillus</taxon>
    </lineage>
</organism>
<name>A0A917C5I2_9BACL</name>
<reference evidence="3" key="2">
    <citation type="submission" date="2020-09" db="EMBL/GenBank/DDBJ databases">
        <authorList>
            <person name="Sun Q."/>
            <person name="Zhou Y."/>
        </authorList>
    </citation>
    <scope>NUCLEOTIDE SEQUENCE</scope>
    <source>
        <strain evidence="3">CGMCC 1.16134</strain>
    </source>
</reference>
<protein>
    <submittedName>
        <fullName evidence="3">Uncharacterized protein</fullName>
    </submittedName>
</protein>
<reference evidence="3" key="1">
    <citation type="journal article" date="2014" name="Int. J. Syst. Evol. Microbiol.">
        <title>Complete genome sequence of Corynebacterium casei LMG S-19264T (=DSM 44701T), isolated from a smear-ripened cheese.</title>
        <authorList>
            <consortium name="US DOE Joint Genome Institute (JGI-PGF)"/>
            <person name="Walter F."/>
            <person name="Albersmeier A."/>
            <person name="Kalinowski J."/>
            <person name="Ruckert C."/>
        </authorList>
    </citation>
    <scope>NUCLEOTIDE SEQUENCE</scope>
    <source>
        <strain evidence="3">CGMCC 1.16134</strain>
    </source>
</reference>